<comment type="caution">
    <text evidence="1">The sequence shown here is derived from an EMBL/GenBank/DDBJ whole genome shotgun (WGS) entry which is preliminary data.</text>
</comment>
<dbReference type="Proteomes" id="UP000743370">
    <property type="component" value="Unassembled WGS sequence"/>
</dbReference>
<protein>
    <submittedName>
        <fullName evidence="1">Uncharacterized protein</fullName>
    </submittedName>
</protein>
<sequence>MLPHDIVLPNGTILPRGVKKNEVLMSWVEEEHDRRRIEVEDGDGHGLVVVKVAKKKKVFGCSFRKEERGFALTWLGGGVRLSTRDIPRSFMMMLGIRGDDVFKYIVDKDNIDDMVMI</sequence>
<accession>A0A8T0KF50</accession>
<dbReference type="EMBL" id="JABFOF010000005">
    <property type="protein sequence ID" value="KAG2397103.1"/>
    <property type="molecule type" value="Genomic_DNA"/>
</dbReference>
<name>A0A8T0KF50_PHAAN</name>
<evidence type="ECO:0000313" key="1">
    <source>
        <dbReference type="EMBL" id="KAG2397103.1"/>
    </source>
</evidence>
<proteinExistence type="predicted"/>
<dbReference type="AlphaFoldDB" id="A0A8T0KF50"/>
<reference evidence="1 2" key="1">
    <citation type="submission" date="2020-05" db="EMBL/GenBank/DDBJ databases">
        <title>Vigna angularis (adzuki bean) Var. LongXiaoDou No. 4 denovo assembly.</title>
        <authorList>
            <person name="Xiang H."/>
        </authorList>
    </citation>
    <scope>NUCLEOTIDE SEQUENCE [LARGE SCALE GENOMIC DNA]</scope>
    <source>
        <tissue evidence="1">Leaf</tissue>
    </source>
</reference>
<gene>
    <name evidence="1" type="ORF">HKW66_Vig0146610</name>
</gene>
<organism evidence="1 2">
    <name type="scientific">Phaseolus angularis</name>
    <name type="common">Azuki bean</name>
    <name type="synonym">Vigna angularis</name>
    <dbReference type="NCBI Taxonomy" id="3914"/>
    <lineage>
        <taxon>Eukaryota</taxon>
        <taxon>Viridiplantae</taxon>
        <taxon>Streptophyta</taxon>
        <taxon>Embryophyta</taxon>
        <taxon>Tracheophyta</taxon>
        <taxon>Spermatophyta</taxon>
        <taxon>Magnoliopsida</taxon>
        <taxon>eudicotyledons</taxon>
        <taxon>Gunneridae</taxon>
        <taxon>Pentapetalae</taxon>
        <taxon>rosids</taxon>
        <taxon>fabids</taxon>
        <taxon>Fabales</taxon>
        <taxon>Fabaceae</taxon>
        <taxon>Papilionoideae</taxon>
        <taxon>50 kb inversion clade</taxon>
        <taxon>NPAAA clade</taxon>
        <taxon>indigoferoid/millettioid clade</taxon>
        <taxon>Phaseoleae</taxon>
        <taxon>Vigna</taxon>
    </lineage>
</organism>
<evidence type="ECO:0000313" key="2">
    <source>
        <dbReference type="Proteomes" id="UP000743370"/>
    </source>
</evidence>